<comment type="caution">
    <text evidence="2">The sequence shown here is derived from an EMBL/GenBank/DDBJ whole genome shotgun (WGS) entry which is preliminary data.</text>
</comment>
<reference evidence="2 3" key="1">
    <citation type="submission" date="2017-11" db="EMBL/GenBank/DDBJ databases">
        <title>De-novo sequencing of pomegranate (Punica granatum L.) genome.</title>
        <authorList>
            <person name="Akparov Z."/>
            <person name="Amiraslanov A."/>
            <person name="Hajiyeva S."/>
            <person name="Abbasov M."/>
            <person name="Kaur K."/>
            <person name="Hamwieh A."/>
            <person name="Solovyev V."/>
            <person name="Salamov A."/>
            <person name="Braich B."/>
            <person name="Kosarev P."/>
            <person name="Mahmoud A."/>
            <person name="Hajiyev E."/>
            <person name="Babayeva S."/>
            <person name="Izzatullayeva V."/>
            <person name="Mammadov A."/>
            <person name="Mammadov A."/>
            <person name="Sharifova S."/>
            <person name="Ojaghi J."/>
            <person name="Eynullazada K."/>
            <person name="Bayramov B."/>
            <person name="Abdulazimova A."/>
            <person name="Shahmuradov I."/>
        </authorList>
    </citation>
    <scope>NUCLEOTIDE SEQUENCE [LARGE SCALE GENOMIC DNA]</scope>
    <source>
        <strain evidence="3">cv. AG2017</strain>
        <tissue evidence="2">Leaf</tissue>
    </source>
</reference>
<organism evidence="2 3">
    <name type="scientific">Punica granatum</name>
    <name type="common">Pomegranate</name>
    <dbReference type="NCBI Taxonomy" id="22663"/>
    <lineage>
        <taxon>Eukaryota</taxon>
        <taxon>Viridiplantae</taxon>
        <taxon>Streptophyta</taxon>
        <taxon>Embryophyta</taxon>
        <taxon>Tracheophyta</taxon>
        <taxon>Spermatophyta</taxon>
        <taxon>Magnoliopsida</taxon>
        <taxon>eudicotyledons</taxon>
        <taxon>Gunneridae</taxon>
        <taxon>Pentapetalae</taxon>
        <taxon>rosids</taxon>
        <taxon>malvids</taxon>
        <taxon>Myrtales</taxon>
        <taxon>Lythraceae</taxon>
        <taxon>Punica</taxon>
    </lineage>
</organism>
<dbReference type="Proteomes" id="UP000233551">
    <property type="component" value="Unassembled WGS sequence"/>
</dbReference>
<gene>
    <name evidence="2" type="ORF">CRG98_048319</name>
</gene>
<dbReference type="EMBL" id="PGOL01009067">
    <property type="protein sequence ID" value="PKI31290.1"/>
    <property type="molecule type" value="Genomic_DNA"/>
</dbReference>
<feature type="compositionally biased region" description="Gly residues" evidence="1">
    <location>
        <begin position="7"/>
        <end position="20"/>
    </location>
</feature>
<accession>A0A2I0HIF8</accession>
<name>A0A2I0HIF8_PUNGR</name>
<feature type="region of interest" description="Disordered" evidence="1">
    <location>
        <begin position="1"/>
        <end position="52"/>
    </location>
</feature>
<evidence type="ECO:0000313" key="3">
    <source>
        <dbReference type="Proteomes" id="UP000233551"/>
    </source>
</evidence>
<keyword evidence="3" id="KW-1185">Reference proteome</keyword>
<proteinExistence type="predicted"/>
<sequence>MSKYGEGTSGGGEGTSGGGICRDDEANGLSGESGAVGKGHWPQTSKRKSYKGSQLIPAPVLGGLLLQRPLLDPRRAQLPARLLLSSATSASTVVALTLHKVKTKSTRTALITM</sequence>
<evidence type="ECO:0000313" key="2">
    <source>
        <dbReference type="EMBL" id="PKI31290.1"/>
    </source>
</evidence>
<protein>
    <submittedName>
        <fullName evidence="2">Uncharacterized protein</fullName>
    </submittedName>
</protein>
<evidence type="ECO:0000256" key="1">
    <source>
        <dbReference type="SAM" id="MobiDB-lite"/>
    </source>
</evidence>
<dbReference type="AlphaFoldDB" id="A0A2I0HIF8"/>